<evidence type="ECO:0000313" key="2">
    <source>
        <dbReference type="EMBL" id="RED43642.1"/>
    </source>
</evidence>
<dbReference type="RefSeq" id="WP_115817733.1">
    <property type="nucleotide sequence ID" value="NZ_QRDV01000005.1"/>
</dbReference>
<keyword evidence="3" id="KW-1185">Reference proteome</keyword>
<organism evidence="2 3">
    <name type="scientific">Winogradskyella eximia</name>
    <dbReference type="NCBI Taxonomy" id="262006"/>
    <lineage>
        <taxon>Bacteria</taxon>
        <taxon>Pseudomonadati</taxon>
        <taxon>Bacteroidota</taxon>
        <taxon>Flavobacteriia</taxon>
        <taxon>Flavobacteriales</taxon>
        <taxon>Flavobacteriaceae</taxon>
        <taxon>Winogradskyella</taxon>
    </lineage>
</organism>
<reference evidence="2 3" key="1">
    <citation type="submission" date="2018-07" db="EMBL/GenBank/DDBJ databases">
        <title>Genomic Encyclopedia of Type Strains, Phase III (KMG-III): the genomes of soil and plant-associated and newly described type strains.</title>
        <authorList>
            <person name="Whitman W."/>
        </authorList>
    </citation>
    <scope>NUCLEOTIDE SEQUENCE [LARGE SCALE GENOMIC DNA]</scope>
    <source>
        <strain evidence="2 3">CECT 7946</strain>
    </source>
</reference>
<comment type="caution">
    <text evidence="2">The sequence shown here is derived from an EMBL/GenBank/DDBJ whole genome shotgun (WGS) entry which is preliminary data.</text>
</comment>
<dbReference type="EMBL" id="QRDV01000005">
    <property type="protein sequence ID" value="RED43642.1"/>
    <property type="molecule type" value="Genomic_DNA"/>
</dbReference>
<name>A0A3D9H2C4_9FLAO</name>
<feature type="transmembrane region" description="Helical" evidence="1">
    <location>
        <begin position="42"/>
        <end position="64"/>
    </location>
</feature>
<keyword evidence="1" id="KW-1133">Transmembrane helix</keyword>
<accession>A0A3D9H2C4</accession>
<protein>
    <submittedName>
        <fullName evidence="2">Uncharacterized protein</fullName>
    </submittedName>
</protein>
<dbReference type="Proteomes" id="UP000256980">
    <property type="component" value="Unassembled WGS sequence"/>
</dbReference>
<dbReference type="AlphaFoldDB" id="A0A3D9H2C4"/>
<evidence type="ECO:0000313" key="3">
    <source>
        <dbReference type="Proteomes" id="UP000256980"/>
    </source>
</evidence>
<proteinExistence type="predicted"/>
<keyword evidence="1" id="KW-0472">Membrane</keyword>
<keyword evidence="1" id="KW-0812">Transmembrane</keyword>
<evidence type="ECO:0000256" key="1">
    <source>
        <dbReference type="SAM" id="Phobius"/>
    </source>
</evidence>
<dbReference type="OrthoDB" id="1144182at2"/>
<feature type="transmembrane region" description="Helical" evidence="1">
    <location>
        <begin position="76"/>
        <end position="96"/>
    </location>
</feature>
<sequence>MAFETLKENVLNTDANIHRYLKTSEDYIKLQSFKALMIGITYMAKIMIIGALACVALLITSFAIAFKLAQVLQNTFYGFLIVGLFYVLVVVLLYLFRAKLNAPIIRKFSNYYFTRDDTKTL</sequence>
<gene>
    <name evidence="2" type="ORF">DFQ10_105242</name>
</gene>